<evidence type="ECO:0000256" key="2">
    <source>
        <dbReference type="ARBA" id="ARBA00022723"/>
    </source>
</evidence>
<gene>
    <name evidence="5" type="ORF">SAMN02745132_04257</name>
</gene>
<dbReference type="InterPro" id="IPR017850">
    <property type="entry name" value="Alkaline_phosphatase_core_sf"/>
</dbReference>
<dbReference type="RefSeq" id="WP_078754357.1">
    <property type="nucleotide sequence ID" value="NZ_FUXU01000097.1"/>
</dbReference>
<dbReference type="PIRSF" id="PIRSF001491">
    <property type="entry name" value="Ppentomutase"/>
    <property type="match status" value="1"/>
</dbReference>
<dbReference type="CDD" id="cd16009">
    <property type="entry name" value="PPM"/>
    <property type="match status" value="1"/>
</dbReference>
<keyword evidence="6" id="KW-1185">Reference proteome</keyword>
<evidence type="ECO:0000259" key="4">
    <source>
        <dbReference type="Pfam" id="PF01676"/>
    </source>
</evidence>
<dbReference type="GO" id="GO:0043094">
    <property type="term" value="P:metabolic compound salvage"/>
    <property type="evidence" value="ECO:0007669"/>
    <property type="project" value="InterPro"/>
</dbReference>
<dbReference type="PANTHER" id="PTHR21110">
    <property type="entry name" value="PHOSPHOPENTOMUTASE"/>
    <property type="match status" value="1"/>
</dbReference>
<evidence type="ECO:0000313" key="5">
    <source>
        <dbReference type="EMBL" id="SKA68024.1"/>
    </source>
</evidence>
<comment type="similarity">
    <text evidence="1">Belongs to the phosphopentomutase family.</text>
</comment>
<keyword evidence="2" id="KW-0479">Metal-binding</keyword>
<evidence type="ECO:0000256" key="3">
    <source>
        <dbReference type="ARBA" id="ARBA00023211"/>
    </source>
</evidence>
<organism evidence="5 6">
    <name type="scientific">Enterovibrio nigricans DSM 22720</name>
    <dbReference type="NCBI Taxonomy" id="1121868"/>
    <lineage>
        <taxon>Bacteria</taxon>
        <taxon>Pseudomonadati</taxon>
        <taxon>Pseudomonadota</taxon>
        <taxon>Gammaproteobacteria</taxon>
        <taxon>Vibrionales</taxon>
        <taxon>Vibrionaceae</taxon>
        <taxon>Enterovibrio</taxon>
    </lineage>
</organism>
<sequence>MSKFIVVVLDGFGIGEMPDVTRLRPQDRGANTAAKLISHYSERKLVTLERLGLMNTLEGVNSAMKPNASANWGRALLMHEGCDTFMGHQEIMGTRPVPPLVMPFSESIDSVFHALVKQGYKVESIEREGLSLLLVNGALIIGDNLEADLGQVYNLTANFNEMSFDEVKRIGRVVRKANRVSRNIAFGGFVDGVACLLSAIEVKRDVTGKAKYIGVNAPKSGVYKSGFEVEHLGFGVDEKTQVPYQLTQVGVPTFLYGKVADIVQNDDGKSYKSVVDTETVFSLLVNDIASTAQGFFCANIQETDLCGHEQDPERYWNVLRKSDVGLQTVIDALGSDDMLVVMADHGNDPFIGHAKHTRELVPVLVYQQGLNGVEFGDLETLADVGASVTDFFGAMPPQYGQPSVTRTYR</sequence>
<name>A0A1T4VSP1_9GAMM</name>
<dbReference type="GO" id="GO:0005829">
    <property type="term" value="C:cytosol"/>
    <property type="evidence" value="ECO:0007669"/>
    <property type="project" value="TreeGrafter"/>
</dbReference>
<dbReference type="InterPro" id="IPR010045">
    <property type="entry name" value="DeoB"/>
</dbReference>
<dbReference type="GO" id="GO:0000287">
    <property type="term" value="F:magnesium ion binding"/>
    <property type="evidence" value="ECO:0007669"/>
    <property type="project" value="InterPro"/>
</dbReference>
<dbReference type="Gene3D" id="3.40.720.10">
    <property type="entry name" value="Alkaline Phosphatase, subunit A"/>
    <property type="match status" value="1"/>
</dbReference>
<protein>
    <submittedName>
        <fullName evidence="5">Phosphopentomutase</fullName>
    </submittedName>
</protein>
<reference evidence="6" key="1">
    <citation type="submission" date="2017-02" db="EMBL/GenBank/DDBJ databases">
        <authorList>
            <person name="Varghese N."/>
            <person name="Submissions S."/>
        </authorList>
    </citation>
    <scope>NUCLEOTIDE SEQUENCE [LARGE SCALE GENOMIC DNA]</scope>
    <source>
        <strain evidence="6">DSM 22720</strain>
    </source>
</reference>
<dbReference type="PANTHER" id="PTHR21110:SF0">
    <property type="entry name" value="PHOSPHOPENTOMUTASE"/>
    <property type="match status" value="1"/>
</dbReference>
<dbReference type="GO" id="GO:0008973">
    <property type="term" value="F:phosphopentomutase activity"/>
    <property type="evidence" value="ECO:0007669"/>
    <property type="project" value="InterPro"/>
</dbReference>
<dbReference type="EMBL" id="FUXU01000097">
    <property type="protein sequence ID" value="SKA68024.1"/>
    <property type="molecule type" value="Genomic_DNA"/>
</dbReference>
<feature type="domain" description="Metalloenzyme" evidence="4">
    <location>
        <begin position="3"/>
        <end position="394"/>
    </location>
</feature>
<accession>A0A1T4VSP1</accession>
<dbReference type="NCBIfam" id="NF009049">
    <property type="entry name" value="PRK12383.1"/>
    <property type="match status" value="1"/>
</dbReference>
<proteinExistence type="inferred from homology"/>
<dbReference type="Pfam" id="PF01676">
    <property type="entry name" value="Metalloenzyme"/>
    <property type="match status" value="1"/>
</dbReference>
<dbReference type="InterPro" id="IPR024052">
    <property type="entry name" value="Phosphopentomutase_DeoB_cap_sf"/>
</dbReference>
<keyword evidence="3" id="KW-0464">Manganese</keyword>
<dbReference type="Gene3D" id="3.30.70.1250">
    <property type="entry name" value="Phosphopentomutase"/>
    <property type="match status" value="1"/>
</dbReference>
<dbReference type="SUPFAM" id="SSF53649">
    <property type="entry name" value="Alkaline phosphatase-like"/>
    <property type="match status" value="1"/>
</dbReference>
<evidence type="ECO:0000313" key="6">
    <source>
        <dbReference type="Proteomes" id="UP000190162"/>
    </source>
</evidence>
<evidence type="ECO:0000256" key="1">
    <source>
        <dbReference type="ARBA" id="ARBA00010373"/>
    </source>
</evidence>
<dbReference type="AlphaFoldDB" id="A0A1T4VSP1"/>
<dbReference type="Proteomes" id="UP000190162">
    <property type="component" value="Unassembled WGS sequence"/>
</dbReference>
<dbReference type="GO" id="GO:0009117">
    <property type="term" value="P:nucleotide metabolic process"/>
    <property type="evidence" value="ECO:0007669"/>
    <property type="project" value="InterPro"/>
</dbReference>
<dbReference type="OrthoDB" id="9769930at2"/>
<dbReference type="InterPro" id="IPR006124">
    <property type="entry name" value="Metalloenzyme"/>
</dbReference>